<comment type="caution">
    <text evidence="5">The sequence shown here is derived from an EMBL/GenBank/DDBJ whole genome shotgun (WGS) entry which is preliminary data.</text>
</comment>
<keyword evidence="6" id="KW-1185">Reference proteome</keyword>
<dbReference type="CDD" id="cd08349">
    <property type="entry name" value="BLMA_like"/>
    <property type="match status" value="1"/>
</dbReference>
<dbReference type="Proteomes" id="UP000664317">
    <property type="component" value="Unassembled WGS sequence"/>
</dbReference>
<feature type="domain" description="VOC" evidence="4">
    <location>
        <begin position="4"/>
        <end position="120"/>
    </location>
</feature>
<name>A0ABS3C343_9BACT</name>
<comment type="similarity">
    <text evidence="1">Belongs to the bleomycin resistance protein family.</text>
</comment>
<evidence type="ECO:0000256" key="3">
    <source>
        <dbReference type="ARBA" id="ARBA00023251"/>
    </source>
</evidence>
<reference evidence="5 6" key="1">
    <citation type="submission" date="2021-03" db="EMBL/GenBank/DDBJ databases">
        <title>novel species isolated from a fishpond in China.</title>
        <authorList>
            <person name="Lu H."/>
            <person name="Cai Z."/>
        </authorList>
    </citation>
    <scope>NUCLEOTIDE SEQUENCE [LARGE SCALE GENOMIC DNA]</scope>
    <source>
        <strain evidence="5 6">H41</strain>
    </source>
</reference>
<sequence length="122" mass="14046">MKPKLTGSRHVLAVKNLQVSADFYCRQLGFESLWTDGFWHFVRRGAITLMLGECADEMPAGDTGDHSYFGYFEVEGIDLLYREYREKGIAFLSHLEDKPWGQREFTLQTPDGHRIAFGEQIP</sequence>
<dbReference type="Gene3D" id="3.10.180.10">
    <property type="entry name" value="2,3-Dihydroxybiphenyl 1,2-Dioxygenase, domain 1"/>
    <property type="match status" value="1"/>
</dbReference>
<evidence type="ECO:0000256" key="1">
    <source>
        <dbReference type="ARBA" id="ARBA00011051"/>
    </source>
</evidence>
<dbReference type="InterPro" id="IPR000335">
    <property type="entry name" value="Bleomycin-R"/>
</dbReference>
<evidence type="ECO:0000259" key="4">
    <source>
        <dbReference type="PROSITE" id="PS51819"/>
    </source>
</evidence>
<organism evidence="5 6">
    <name type="scientific">Algoriphagus oliviformis</name>
    <dbReference type="NCBI Taxonomy" id="2811231"/>
    <lineage>
        <taxon>Bacteria</taxon>
        <taxon>Pseudomonadati</taxon>
        <taxon>Bacteroidota</taxon>
        <taxon>Cytophagia</taxon>
        <taxon>Cytophagales</taxon>
        <taxon>Cyclobacteriaceae</taxon>
        <taxon>Algoriphagus</taxon>
    </lineage>
</organism>
<proteinExistence type="inferred from homology"/>
<dbReference type="InterPro" id="IPR037523">
    <property type="entry name" value="VOC_core"/>
</dbReference>
<evidence type="ECO:0000256" key="2">
    <source>
        <dbReference type="ARBA" id="ARBA00021572"/>
    </source>
</evidence>
<keyword evidence="3" id="KW-0046">Antibiotic resistance</keyword>
<evidence type="ECO:0000313" key="6">
    <source>
        <dbReference type="Proteomes" id="UP000664317"/>
    </source>
</evidence>
<dbReference type="PROSITE" id="PS51819">
    <property type="entry name" value="VOC"/>
    <property type="match status" value="1"/>
</dbReference>
<dbReference type="SUPFAM" id="SSF54593">
    <property type="entry name" value="Glyoxalase/Bleomycin resistance protein/Dihydroxybiphenyl dioxygenase"/>
    <property type="match status" value="1"/>
</dbReference>
<evidence type="ECO:0000313" key="5">
    <source>
        <dbReference type="EMBL" id="MBN7811538.1"/>
    </source>
</evidence>
<protein>
    <recommendedName>
        <fullName evidence="2">Bleomycin resistance protein</fullName>
    </recommendedName>
</protein>
<accession>A0ABS3C343</accession>
<dbReference type="InterPro" id="IPR029068">
    <property type="entry name" value="Glyas_Bleomycin-R_OHBP_Dase"/>
</dbReference>
<gene>
    <name evidence="5" type="ORF">J0A68_11295</name>
</gene>
<dbReference type="InterPro" id="IPR004360">
    <property type="entry name" value="Glyas_Fos-R_dOase_dom"/>
</dbReference>
<dbReference type="Pfam" id="PF00903">
    <property type="entry name" value="Glyoxalase"/>
    <property type="match status" value="1"/>
</dbReference>
<dbReference type="EMBL" id="JAFKCT010000004">
    <property type="protein sequence ID" value="MBN7811538.1"/>
    <property type="molecule type" value="Genomic_DNA"/>
</dbReference>
<dbReference type="RefSeq" id="WP_206578319.1">
    <property type="nucleotide sequence ID" value="NZ_JAFKCT010000004.1"/>
</dbReference>